<evidence type="ECO:0000313" key="3">
    <source>
        <dbReference type="Proteomes" id="UP000186015"/>
    </source>
</evidence>
<reference evidence="2 3" key="1">
    <citation type="submission" date="2016-10" db="EMBL/GenBank/DDBJ databases">
        <authorList>
            <person name="de Groot N.N."/>
        </authorList>
    </citation>
    <scope>NUCLEOTIDE SEQUENCE [LARGE SCALE GENOMIC DNA]</scope>
    <source>
        <strain evidence="2 3">KH2T6</strain>
    </source>
</reference>
<name>A0A1H7GPW2_RUMAL</name>
<dbReference type="Proteomes" id="UP000186015">
    <property type="component" value="Unassembled WGS sequence"/>
</dbReference>
<sequence>MTIKKRLAASVMACAMVISAATAISANAKSLAEAFYSGAHIDISSTCLWSSKDYYTKTAYAGTNGYNKFHYVRATVGNPTNGDAVWADTRRCYTYIDHEWEATTSPLLCNGARWNFPTAYGFYGTN</sequence>
<protein>
    <recommendedName>
        <fullName evidence="4">Secreted protein</fullName>
    </recommendedName>
</protein>
<dbReference type="EMBL" id="FOAT01000002">
    <property type="protein sequence ID" value="SEK40138.1"/>
    <property type="molecule type" value="Genomic_DNA"/>
</dbReference>
<dbReference type="AlphaFoldDB" id="A0A1H7GPW2"/>
<gene>
    <name evidence="2" type="ORF">SAMN05216469_102211</name>
</gene>
<feature type="signal peptide" evidence="1">
    <location>
        <begin position="1"/>
        <end position="28"/>
    </location>
</feature>
<keyword evidence="1" id="KW-0732">Signal</keyword>
<feature type="chain" id="PRO_5010267522" description="Secreted protein" evidence="1">
    <location>
        <begin position="29"/>
        <end position="126"/>
    </location>
</feature>
<dbReference type="RefSeq" id="WP_074829505.1">
    <property type="nucleotide sequence ID" value="NZ_FOAT01000002.1"/>
</dbReference>
<proteinExistence type="predicted"/>
<evidence type="ECO:0000313" key="2">
    <source>
        <dbReference type="EMBL" id="SEK40138.1"/>
    </source>
</evidence>
<evidence type="ECO:0008006" key="4">
    <source>
        <dbReference type="Google" id="ProtNLM"/>
    </source>
</evidence>
<dbReference type="OrthoDB" id="2084415at2"/>
<evidence type="ECO:0000256" key="1">
    <source>
        <dbReference type="SAM" id="SignalP"/>
    </source>
</evidence>
<organism evidence="2 3">
    <name type="scientific">Ruminococcus albus</name>
    <dbReference type="NCBI Taxonomy" id="1264"/>
    <lineage>
        <taxon>Bacteria</taxon>
        <taxon>Bacillati</taxon>
        <taxon>Bacillota</taxon>
        <taxon>Clostridia</taxon>
        <taxon>Eubacteriales</taxon>
        <taxon>Oscillospiraceae</taxon>
        <taxon>Ruminococcus</taxon>
    </lineage>
</organism>
<accession>A0A1H7GPW2</accession>